<dbReference type="EMBL" id="PZOJ01000023">
    <property type="protein sequence ID" value="TMX76690.1"/>
    <property type="molecule type" value="Genomic_DNA"/>
</dbReference>
<gene>
    <name evidence="1" type="ORF">DA092_07155</name>
</gene>
<keyword evidence="2" id="KW-1185">Reference proteome</keyword>
<evidence type="ECO:0000313" key="2">
    <source>
        <dbReference type="Proteomes" id="UP000718715"/>
    </source>
</evidence>
<accession>A0ACD3T4J3</accession>
<organism evidence="1 2">
    <name type="scientific">Photobacterium damselae</name>
    <dbReference type="NCBI Taxonomy" id="38293"/>
    <lineage>
        <taxon>Bacteria</taxon>
        <taxon>Pseudomonadati</taxon>
        <taxon>Pseudomonadota</taxon>
        <taxon>Gammaproteobacteria</taxon>
        <taxon>Vibrionales</taxon>
        <taxon>Vibrionaceae</taxon>
        <taxon>Photobacterium</taxon>
    </lineage>
</organism>
<proteinExistence type="predicted"/>
<dbReference type="Proteomes" id="UP000718715">
    <property type="component" value="Unassembled WGS sequence"/>
</dbReference>
<protein>
    <submittedName>
        <fullName evidence="1">Uncharacterized protein</fullName>
    </submittedName>
</protein>
<sequence length="67" mass="7545">MQDTLILLAFYIVFVLVVLLKPLIKYLIGLRGVKVTCVNIAGESKTKVIYFSQDDPLYIDLKNNRGG</sequence>
<name>A0ACD3T4J3_PHODM</name>
<reference evidence="1" key="1">
    <citation type="submission" date="2018-03" db="EMBL/GenBank/DDBJ databases">
        <title>Genomic characterization of a polymicrobial infection associated with a disease outbreak in Pacific white shrimp (Litopenaeus vannamei).</title>
        <authorList>
            <person name="Turner J.W."/>
            <person name="Bachand P.T."/>
            <person name="Tallman J."/>
            <person name="Elledge N.C."/>
            <person name="Pinnell L.J."/>
            <person name="Laughlin R.C."/>
            <person name="Zimba P.V."/>
        </authorList>
    </citation>
    <scope>NUCLEOTIDE SEQUENCE</scope>
    <source>
        <strain evidence="1">Hep-2b-22</strain>
    </source>
</reference>
<comment type="caution">
    <text evidence="1">The sequence shown here is derived from an EMBL/GenBank/DDBJ whole genome shotgun (WGS) entry which is preliminary data.</text>
</comment>
<evidence type="ECO:0000313" key="1">
    <source>
        <dbReference type="EMBL" id="TMX76690.1"/>
    </source>
</evidence>